<gene>
    <name evidence="3" type="ORF">GCM10011505_16100</name>
</gene>
<dbReference type="Proteomes" id="UP000603352">
    <property type="component" value="Unassembled WGS sequence"/>
</dbReference>
<reference evidence="4" key="1">
    <citation type="journal article" date="2019" name="Int. J. Syst. Evol. Microbiol.">
        <title>The Global Catalogue of Microorganisms (GCM) 10K type strain sequencing project: providing services to taxonomists for standard genome sequencing and annotation.</title>
        <authorList>
            <consortium name="The Broad Institute Genomics Platform"/>
            <consortium name="The Broad Institute Genome Sequencing Center for Infectious Disease"/>
            <person name="Wu L."/>
            <person name="Ma J."/>
        </authorList>
    </citation>
    <scope>NUCLEOTIDE SEQUENCE [LARGE SCALE GENOMIC DNA]</scope>
    <source>
        <strain evidence="4">CGMCC 1.10188</strain>
    </source>
</reference>
<evidence type="ECO:0000313" key="4">
    <source>
        <dbReference type="Proteomes" id="UP000603352"/>
    </source>
</evidence>
<evidence type="ECO:0000259" key="2">
    <source>
        <dbReference type="Pfam" id="PF00561"/>
    </source>
</evidence>
<dbReference type="PANTHER" id="PTHR36837:SF4">
    <property type="entry name" value="BLR0908 PROTEIN"/>
    <property type="match status" value="1"/>
</dbReference>
<feature type="domain" description="AB hydrolase-1" evidence="2">
    <location>
        <begin position="192"/>
        <end position="388"/>
    </location>
</feature>
<dbReference type="Gene3D" id="3.40.50.1820">
    <property type="entry name" value="alpha/beta hydrolase"/>
    <property type="match status" value="1"/>
</dbReference>
<dbReference type="InterPro" id="IPR000073">
    <property type="entry name" value="AB_hydrolase_1"/>
</dbReference>
<name>A0ABQ1IFA4_9PROT</name>
<protein>
    <submittedName>
        <fullName evidence="3">Alpha/beta hydrolase</fullName>
    </submittedName>
</protein>
<proteinExistence type="predicted"/>
<evidence type="ECO:0000256" key="1">
    <source>
        <dbReference type="SAM" id="MobiDB-lite"/>
    </source>
</evidence>
<dbReference type="InterPro" id="IPR029058">
    <property type="entry name" value="AB_hydrolase_fold"/>
</dbReference>
<dbReference type="EMBL" id="BMDZ01000013">
    <property type="protein sequence ID" value="GGB35428.1"/>
    <property type="molecule type" value="Genomic_DNA"/>
</dbReference>
<accession>A0ABQ1IFA4</accession>
<dbReference type="PANTHER" id="PTHR36837">
    <property type="entry name" value="POLY(3-HYDROXYALKANOATE) POLYMERASE SUBUNIT PHAC"/>
    <property type="match status" value="1"/>
</dbReference>
<dbReference type="GO" id="GO:0016787">
    <property type="term" value="F:hydrolase activity"/>
    <property type="evidence" value="ECO:0007669"/>
    <property type="project" value="UniProtKB-KW"/>
</dbReference>
<keyword evidence="3" id="KW-0378">Hydrolase</keyword>
<dbReference type="InterPro" id="IPR051321">
    <property type="entry name" value="PHA/PHB_synthase"/>
</dbReference>
<evidence type="ECO:0000313" key="3">
    <source>
        <dbReference type="EMBL" id="GGB35428.1"/>
    </source>
</evidence>
<dbReference type="Pfam" id="PF00561">
    <property type="entry name" value="Abhydrolase_1"/>
    <property type="match status" value="1"/>
</dbReference>
<dbReference type="SUPFAM" id="SSF53474">
    <property type="entry name" value="alpha/beta-Hydrolases"/>
    <property type="match status" value="1"/>
</dbReference>
<keyword evidence="4" id="KW-1185">Reference proteome</keyword>
<feature type="region of interest" description="Disordered" evidence="1">
    <location>
        <begin position="407"/>
        <end position="442"/>
    </location>
</feature>
<organism evidence="3 4">
    <name type="scientific">Tistrella bauzanensis</name>
    <dbReference type="NCBI Taxonomy" id="657419"/>
    <lineage>
        <taxon>Bacteria</taxon>
        <taxon>Pseudomonadati</taxon>
        <taxon>Pseudomonadota</taxon>
        <taxon>Alphaproteobacteria</taxon>
        <taxon>Geminicoccales</taxon>
        <taxon>Geminicoccaceae</taxon>
        <taxon>Tistrella</taxon>
    </lineage>
</organism>
<comment type="caution">
    <text evidence="3">The sequence shown here is derived from an EMBL/GenBank/DDBJ whole genome shotgun (WGS) entry which is preliminary data.</text>
</comment>
<sequence length="442" mass="47722">MHYHLGMTSALLTSSVAALPMLRDGSLPWAPHLAERGAHLTQVMQGLEPAIIGGYVAAEAKRRLEALLAGVARYRDHPYVRDLPDPPVIWQEGATRLLDYGAADPAGFTPGEDGIRGEGRVALFVPSLVNRHYVMDLSRRRSLMRWLSVRGFRPLLVDWGVPEGAELDLAVEDYVASRLGRMIALANTLAGGPVPVVGYCMGGLLTIAGVQLARNAVSRMALMATPWDFAAGDTAERRLIRVLGRSMLKTVEQTGSMPVDMLQILFVATDPAMVPRKFRDFAALDPASTAACDFVALEDWLNDGVPLAGPVARTVVHDWYGTNQPADGKWRVDGQIIDPAALGDMPVLIAVPERDRIVPPPTAAALAERLPRARLIRPAAGHIGMMVGSRSARELWEPLAHWLREEPVPAPAAPGGAPRRRATRAKAATPAKSRSPRPAATL</sequence>